<dbReference type="InterPro" id="IPR011050">
    <property type="entry name" value="Pectin_lyase_fold/virulence"/>
</dbReference>
<dbReference type="Proteomes" id="UP001324380">
    <property type="component" value="Chromosome"/>
</dbReference>
<evidence type="ECO:0000256" key="1">
    <source>
        <dbReference type="ARBA" id="ARBA00022737"/>
    </source>
</evidence>
<proteinExistence type="predicted"/>
<dbReference type="PANTHER" id="PTHR31736">
    <property type="match status" value="1"/>
</dbReference>
<name>A0ABZ0TWJ8_9SPHI</name>
<dbReference type="EMBL" id="CP139558">
    <property type="protein sequence ID" value="WPU95500.1"/>
    <property type="molecule type" value="Genomic_DNA"/>
</dbReference>
<evidence type="ECO:0000313" key="4">
    <source>
        <dbReference type="EMBL" id="WPU95500.1"/>
    </source>
</evidence>
<dbReference type="Gene3D" id="2.60.350.10">
    <property type="entry name" value="Dextranase, N-terminal"/>
    <property type="match status" value="1"/>
</dbReference>
<accession>A0ABZ0TWJ8</accession>
<evidence type="ECO:0000256" key="3">
    <source>
        <dbReference type="ARBA" id="ARBA00023326"/>
    </source>
</evidence>
<evidence type="ECO:0000256" key="2">
    <source>
        <dbReference type="ARBA" id="ARBA00023277"/>
    </source>
</evidence>
<organism evidence="4 5">
    <name type="scientific">Mucilaginibacter sabulilitoris</name>
    <dbReference type="NCBI Taxonomy" id="1173583"/>
    <lineage>
        <taxon>Bacteria</taxon>
        <taxon>Pseudomonadati</taxon>
        <taxon>Bacteroidota</taxon>
        <taxon>Sphingobacteriia</taxon>
        <taxon>Sphingobacteriales</taxon>
        <taxon>Sphingobacteriaceae</taxon>
        <taxon>Mucilaginibacter</taxon>
    </lineage>
</organism>
<protein>
    <recommendedName>
        <fullName evidence="6">Right handed beta helix region</fullName>
    </recommendedName>
</protein>
<keyword evidence="3" id="KW-0624">Polysaccharide degradation</keyword>
<keyword evidence="2" id="KW-0119">Carbohydrate metabolism</keyword>
<reference evidence="4 5" key="1">
    <citation type="submission" date="2023-11" db="EMBL/GenBank/DDBJ databases">
        <title>Analysis of the Genomes of Mucilaginibacter gossypii cycad 4 and M. sabulilitoris SNA2: microbes with the potential for plant growth promotion.</title>
        <authorList>
            <person name="Hirsch A.M."/>
            <person name="Humm E."/>
            <person name="Rubbi M."/>
            <person name="Del Vecchio G."/>
            <person name="Ha S.M."/>
            <person name="Pellegrini M."/>
            <person name="Gunsalus R.P."/>
        </authorList>
    </citation>
    <scope>NUCLEOTIDE SEQUENCE [LARGE SCALE GENOMIC DNA]</scope>
    <source>
        <strain evidence="4 5">SNA2</strain>
    </source>
</reference>
<dbReference type="RefSeq" id="WP_321564610.1">
    <property type="nucleotide sequence ID" value="NZ_CP139558.1"/>
</dbReference>
<dbReference type="InterPro" id="IPR035953">
    <property type="entry name" value="Dextranase_N-ter"/>
</dbReference>
<evidence type="ECO:0008006" key="6">
    <source>
        <dbReference type="Google" id="ProtNLM"/>
    </source>
</evidence>
<keyword evidence="1" id="KW-0677">Repeat</keyword>
<dbReference type="InterPro" id="IPR012334">
    <property type="entry name" value="Pectin_lyas_fold"/>
</dbReference>
<dbReference type="Gene3D" id="2.160.20.10">
    <property type="entry name" value="Single-stranded right-handed beta-helix, Pectin lyase-like"/>
    <property type="match status" value="1"/>
</dbReference>
<evidence type="ECO:0000313" key="5">
    <source>
        <dbReference type="Proteomes" id="UP001324380"/>
    </source>
</evidence>
<gene>
    <name evidence="4" type="ORF">SNE25_08185</name>
</gene>
<sequence length="499" mass="55171">MFPVIGNTQSLITYPEPVANFEKKSDLYKVSVSRNGITKNSFVYVSQASVGAPKWEWQGQEGKSFHFTTFSFSGKVTISVTKVNSNATAATIRPYRVGLGTIATIKEASGSKVTFTLNRSRKVSVEFNDDPQNRQVLMIFADTLEQASTIPVQTSANVYTPKPADSLIIPAGKNVVCFGPGVYNIKYFRVPATVKQIYISGGAYLRGYILANRTGNSALKINGRGIISNDQWAFHYPEVADPRISLSGGWYKSVVINGGKGHVVEGIALIDGSAFNLVMAADSSIVKNVKIHGFRYNNDGITIAGKNDTIDDCFIRVGDDGIVANGSSNYKIENCIFWHLRGGSCIQLGWRPHNINGNNIIQNCDVVHAEWSAPQTQNSGFINYMGNIAGVAGYTIENFLVKDIYFDTEVFKVFDIRMNRGAVRTPLKINNFVFKNIYAKIPAKLPGYAVYLNGYDADNRMSGIKFDHFYINGNLIHQNNYRQQGYFKVGDFVDSLVFN</sequence>
<dbReference type="SUPFAM" id="SSF51126">
    <property type="entry name" value="Pectin lyase-like"/>
    <property type="match status" value="1"/>
</dbReference>
<keyword evidence="5" id="KW-1185">Reference proteome</keyword>
<dbReference type="PANTHER" id="PTHR31736:SF9">
    <property type="entry name" value="ENDO-XYLOGALACTURONAN HYDROLASE A-RELATED"/>
    <property type="match status" value="1"/>
</dbReference>